<dbReference type="PANTHER" id="PTHR35894">
    <property type="entry name" value="GENERAL SECRETION PATHWAY PROTEIN A-RELATED"/>
    <property type="match status" value="1"/>
</dbReference>
<dbReference type="SUPFAM" id="SSF52540">
    <property type="entry name" value="P-loop containing nucleoside triphosphate hydrolases"/>
    <property type="match status" value="1"/>
</dbReference>
<reference evidence="2" key="1">
    <citation type="journal article" date="2023" name="Microbiome">
        <title>Phages are unrecognized players in the ecology of the oral pathogen Porphyromonas gingivalis.</title>
        <authorList>
            <person name="Matrishin C.B."/>
            <person name="Haase E.M."/>
            <person name="Dewhirst F.E."/>
            <person name="Mark Welch J.L."/>
            <person name="Miranda-Sanchez F."/>
            <person name="Chen T."/>
            <person name="MacFarland D.C."/>
            <person name="Kauffman K.M."/>
        </authorList>
    </citation>
    <scope>NUCLEOTIDE SEQUENCE</scope>
</reference>
<sequence length="300" mass="34035">MPTWLSAWRQNYSAIMKYTEDRKQEITVLLDAWVKRYPSRNKAAVAMGIAAATLSAILNNDWEKISAAMWAKVESAIAAPTKAQSWAIAETMAYREIIHVMDDARENSAMTWVVGEAGCGKTTTAKEYAATHRNVFYVLCAEDTKRGDFMRDIARSMGIRVDGAVRQMLEQILEALVRLDGPLLVFDEADKLTDSVMQYFITIYNRTEGDVGIVFLSTRHIKSRMARGLQFNRRGYHELNSRIGRKFYDLEPANATDVYNICVANGITDEEAIRDVIREADAVQYDMRRVRKVARIKAKA</sequence>
<dbReference type="EMBL" id="BK068094">
    <property type="protein sequence ID" value="DBA55151.1"/>
    <property type="molecule type" value="Genomic_DNA"/>
</dbReference>
<dbReference type="SMART" id="SM00382">
    <property type="entry name" value="AAA"/>
    <property type="match status" value="1"/>
</dbReference>
<evidence type="ECO:0000259" key="1">
    <source>
        <dbReference type="SMART" id="SM00382"/>
    </source>
</evidence>
<dbReference type="InterPro" id="IPR049945">
    <property type="entry name" value="AAA_22"/>
</dbReference>
<accession>A0AAT9J878</accession>
<dbReference type="InterPro" id="IPR003593">
    <property type="entry name" value="AAA+_ATPase"/>
</dbReference>
<dbReference type="CDD" id="cd00009">
    <property type="entry name" value="AAA"/>
    <property type="match status" value="1"/>
</dbReference>
<proteinExistence type="predicted"/>
<dbReference type="PANTHER" id="PTHR35894:SF5">
    <property type="entry name" value="MU-LIKE PROPHAGE FLUMU DNA TRANSPOSITION PROTEIN B"/>
    <property type="match status" value="1"/>
</dbReference>
<feature type="domain" description="AAA+ ATPase" evidence="1">
    <location>
        <begin position="107"/>
        <end position="226"/>
    </location>
</feature>
<dbReference type="GO" id="GO:0016887">
    <property type="term" value="F:ATP hydrolysis activity"/>
    <property type="evidence" value="ECO:0007669"/>
    <property type="project" value="InterPro"/>
</dbReference>
<dbReference type="InterPro" id="IPR052026">
    <property type="entry name" value="ExeA_AAA_ATPase_DNA-bind"/>
</dbReference>
<dbReference type="InterPro" id="IPR027417">
    <property type="entry name" value="P-loop_NTPase"/>
</dbReference>
<protein>
    <submittedName>
        <fullName evidence="2">Transposase activator, Mu B-like</fullName>
    </submittedName>
</protein>
<dbReference type="Gene3D" id="3.40.50.300">
    <property type="entry name" value="P-loop containing nucleotide triphosphate hydrolases"/>
    <property type="match status" value="1"/>
</dbReference>
<reference evidence="2" key="2">
    <citation type="submission" date="2024-05" db="EMBL/GenBank/DDBJ databases">
        <authorList>
            <person name="Matrishin C.B."/>
            <person name="Kauffman K.M."/>
        </authorList>
    </citation>
    <scope>NUCLEOTIDE SEQUENCE</scope>
</reference>
<dbReference type="Pfam" id="PF13401">
    <property type="entry name" value="AAA_22"/>
    <property type="match status" value="1"/>
</dbReference>
<organism evidence="2">
    <name type="scientific">Porphyromonas phage phage013a_WW2885</name>
    <dbReference type="NCBI Taxonomy" id="3154103"/>
    <lineage>
        <taxon>Viruses</taxon>
        <taxon>Duplodnaviria</taxon>
        <taxon>Heunggongvirae</taxon>
        <taxon>Uroviricota</taxon>
        <taxon>Caudoviricetes</taxon>
        <taxon>Alisviridae</taxon>
        <taxon>Honmavirus</taxon>
        <taxon>Honmavirus pging00H</taxon>
    </lineage>
</organism>
<evidence type="ECO:0000313" key="2">
    <source>
        <dbReference type="EMBL" id="DBA55151.1"/>
    </source>
</evidence>
<name>A0AAT9J878_9CAUD</name>